<keyword evidence="1" id="KW-1133">Transmembrane helix</keyword>
<dbReference type="RefSeq" id="WP_311484955.1">
    <property type="nucleotide sequence ID" value="NZ_JAVRHP010000060.1"/>
</dbReference>
<proteinExistence type="predicted"/>
<gene>
    <name evidence="2" type="ORF">RM529_11555</name>
</gene>
<name>A0ABU3CX29_9FLAO</name>
<sequence length="155" mass="18085">MYIVDKKSDQKDQIEIVPIELDDLKRVPKSKFWFDWREEINYDVFKLQISGTDEILGLISMETHHQDSRLEIRLLAASKENRGKNKKFDRLVGNLIAFACIRSITMFGSLACVSLVPKTRLIDHYREEYSMIEAGKSLFLDGKELLEIIKRFGDE</sequence>
<accession>A0ABU3CX29</accession>
<keyword evidence="1" id="KW-0812">Transmembrane</keyword>
<evidence type="ECO:0000313" key="2">
    <source>
        <dbReference type="EMBL" id="MDT0650788.1"/>
    </source>
</evidence>
<comment type="caution">
    <text evidence="2">The sequence shown here is derived from an EMBL/GenBank/DDBJ whole genome shotgun (WGS) entry which is preliminary data.</text>
</comment>
<dbReference type="EMBL" id="JAVRHP010000060">
    <property type="protein sequence ID" value="MDT0650788.1"/>
    <property type="molecule type" value="Genomic_DNA"/>
</dbReference>
<evidence type="ECO:0000256" key="1">
    <source>
        <dbReference type="SAM" id="Phobius"/>
    </source>
</evidence>
<evidence type="ECO:0000313" key="3">
    <source>
        <dbReference type="Proteomes" id="UP001248819"/>
    </source>
</evidence>
<reference evidence="2 3" key="1">
    <citation type="submission" date="2023-09" db="EMBL/GenBank/DDBJ databases">
        <authorList>
            <person name="Rey-Velasco X."/>
        </authorList>
    </citation>
    <scope>NUCLEOTIDE SEQUENCE [LARGE SCALE GENOMIC DNA]</scope>
    <source>
        <strain evidence="2 3">F297</strain>
    </source>
</reference>
<protein>
    <submittedName>
        <fullName evidence="2">N-acetyltransferase</fullName>
    </submittedName>
</protein>
<dbReference type="Proteomes" id="UP001248819">
    <property type="component" value="Unassembled WGS sequence"/>
</dbReference>
<keyword evidence="1" id="KW-0472">Membrane</keyword>
<keyword evidence="3" id="KW-1185">Reference proteome</keyword>
<organism evidence="2 3">
    <name type="scientific">Autumnicola edwardsiae</name>
    <dbReference type="NCBI Taxonomy" id="3075594"/>
    <lineage>
        <taxon>Bacteria</taxon>
        <taxon>Pseudomonadati</taxon>
        <taxon>Bacteroidota</taxon>
        <taxon>Flavobacteriia</taxon>
        <taxon>Flavobacteriales</taxon>
        <taxon>Flavobacteriaceae</taxon>
        <taxon>Autumnicola</taxon>
    </lineage>
</organism>
<feature type="transmembrane region" description="Helical" evidence="1">
    <location>
        <begin position="91"/>
        <end position="116"/>
    </location>
</feature>